<dbReference type="EMBL" id="CALLCH030000015">
    <property type="protein sequence ID" value="CAI4216894.1"/>
    <property type="molecule type" value="Genomic_DNA"/>
</dbReference>
<accession>A0A9P1MB36</accession>
<evidence type="ECO:0000313" key="1">
    <source>
        <dbReference type="EMBL" id="CAI4216894.1"/>
    </source>
</evidence>
<dbReference type="AlphaFoldDB" id="A0A9P1MB36"/>
<proteinExistence type="predicted"/>
<sequence>MPGDPGKKRETVLFSPGGKEVQLRTEFYFIRNRVVRSNYVLEKAERDVEFVKADIAALNRYYEESDALAKR</sequence>
<gene>
    <name evidence="1" type="ORF">PPNO1_LOCUS6537</name>
</gene>
<protein>
    <submittedName>
        <fullName evidence="1">Uncharacterized protein</fullName>
    </submittedName>
</protein>
<comment type="caution">
    <text evidence="1">The sequence shown here is derived from an EMBL/GenBank/DDBJ whole genome shotgun (WGS) entry which is preliminary data.</text>
</comment>
<dbReference type="Proteomes" id="UP000838763">
    <property type="component" value="Unassembled WGS sequence"/>
</dbReference>
<keyword evidence="2" id="KW-1185">Reference proteome</keyword>
<name>A0A9P1MB36_9PEZI</name>
<organism evidence="1 2">
    <name type="scientific">Parascedosporium putredinis</name>
    <dbReference type="NCBI Taxonomy" id="1442378"/>
    <lineage>
        <taxon>Eukaryota</taxon>
        <taxon>Fungi</taxon>
        <taxon>Dikarya</taxon>
        <taxon>Ascomycota</taxon>
        <taxon>Pezizomycotina</taxon>
        <taxon>Sordariomycetes</taxon>
        <taxon>Hypocreomycetidae</taxon>
        <taxon>Microascales</taxon>
        <taxon>Microascaceae</taxon>
        <taxon>Parascedosporium</taxon>
    </lineage>
</organism>
<reference evidence="1" key="1">
    <citation type="submission" date="2022-11" db="EMBL/GenBank/DDBJ databases">
        <authorList>
            <person name="Scott C."/>
            <person name="Bruce N."/>
        </authorList>
    </citation>
    <scope>NUCLEOTIDE SEQUENCE</scope>
</reference>
<evidence type="ECO:0000313" key="2">
    <source>
        <dbReference type="Proteomes" id="UP000838763"/>
    </source>
</evidence>